<feature type="active site" description="Charge relay system" evidence="9 10">
    <location>
        <position position="176"/>
    </location>
</feature>
<evidence type="ECO:0000313" key="14">
    <source>
        <dbReference type="EMBL" id="XCO73131.1"/>
    </source>
</evidence>
<sequence>MSVRANRRRTHRIHVLAAATALVLGSAGSAFAAERINLAALANETQDEFIVKYRDGSAQRSSAASLQSALSTAATGFSGKGKALGLKHLRRTALGSDLVRAGRKLDRVEAEALMRQIAADPNVEYVEPNARMYPLGTPNDTRFGEQWGYTDADAGINATTAWDISTGTGVVVAVIDTGITNHSDLNANILPGYDFVSDATAARDGNGRDSNPADEGDWFNAGECGRTYDSPSSWHGTHVAGTVAAVTNNAKGVAGTAYNAKVVPVRVLAKCGGSLADIADAITWASGGTVSGVPANANPAEVINMSLGGSGTCGSTYQAAIDGAVSRGTTVVVAAGNNNGNASNARPANCNNVITVGAVDSAGARSVWSSTQKSNYGAVVDIAAPGSNILSTLNAGSTTPGAESYASYGGTSMATPHVAGVVALLQAASAAPKTPAQIETILKNTARAFPQTPDQPIGVGIVNAKAALDSLGGGTPGAQTYTNGTDYTINDNATVDSPITVSGRTGNAPSNASVSVTIYHTYKGDLKVDLVAPDGSIYNLHNRTGSSTDNVIGTYTVNLSSEPLNGTWKLRVNDNAAQDTGRIDTWSVTF</sequence>
<keyword evidence="7 10" id="KW-0720">Serine protease</keyword>
<feature type="active site" description="Charge relay system" evidence="9 10">
    <location>
        <position position="412"/>
    </location>
</feature>
<dbReference type="InterPro" id="IPR034176">
    <property type="entry name" value="Peptidases_S8_13"/>
</dbReference>
<dbReference type="CDD" id="cd07496">
    <property type="entry name" value="Peptidases_S8_13"/>
    <property type="match status" value="1"/>
</dbReference>
<proteinExistence type="inferred from homology"/>
<protein>
    <submittedName>
        <fullName evidence="14">S8 family serine peptidase</fullName>
    </submittedName>
</protein>
<keyword evidence="4 10" id="KW-0645">Protease</keyword>
<evidence type="ECO:0000256" key="4">
    <source>
        <dbReference type="ARBA" id="ARBA00022670"/>
    </source>
</evidence>
<dbReference type="InterPro" id="IPR050131">
    <property type="entry name" value="Peptidase_S8_subtilisin-like"/>
</dbReference>
<evidence type="ECO:0000259" key="13">
    <source>
        <dbReference type="PROSITE" id="PS51829"/>
    </source>
</evidence>
<accession>A0AAU8MLI7</accession>
<dbReference type="PROSITE" id="PS00138">
    <property type="entry name" value="SUBTILASE_SER"/>
    <property type="match status" value="1"/>
</dbReference>
<feature type="active site" description="Charge relay system" evidence="9 10">
    <location>
        <position position="235"/>
    </location>
</feature>
<evidence type="ECO:0000256" key="12">
    <source>
        <dbReference type="SAM" id="SignalP"/>
    </source>
</evidence>
<evidence type="ECO:0000256" key="7">
    <source>
        <dbReference type="ARBA" id="ARBA00022825"/>
    </source>
</evidence>
<evidence type="ECO:0000256" key="8">
    <source>
        <dbReference type="ARBA" id="ARBA00023145"/>
    </source>
</evidence>
<dbReference type="Pfam" id="PF01483">
    <property type="entry name" value="P_proprotein"/>
    <property type="match status" value="1"/>
</dbReference>
<dbReference type="Pfam" id="PF00082">
    <property type="entry name" value="Peptidase_S8"/>
    <property type="match status" value="1"/>
</dbReference>
<dbReference type="PROSITE" id="PS51829">
    <property type="entry name" value="P_HOMO_B"/>
    <property type="match status" value="1"/>
</dbReference>
<comment type="subcellular location">
    <subcellularLocation>
        <location evidence="1">Secreted</location>
    </subcellularLocation>
</comment>
<dbReference type="InterPro" id="IPR008979">
    <property type="entry name" value="Galactose-bd-like_sf"/>
</dbReference>
<dbReference type="GO" id="GO:0006508">
    <property type="term" value="P:proteolysis"/>
    <property type="evidence" value="ECO:0007669"/>
    <property type="project" value="UniProtKB-KW"/>
</dbReference>
<evidence type="ECO:0000256" key="5">
    <source>
        <dbReference type="ARBA" id="ARBA00022729"/>
    </source>
</evidence>
<dbReference type="GO" id="GO:0004252">
    <property type="term" value="F:serine-type endopeptidase activity"/>
    <property type="evidence" value="ECO:0007669"/>
    <property type="project" value="UniProtKB-UniRule"/>
</dbReference>
<evidence type="ECO:0000256" key="3">
    <source>
        <dbReference type="ARBA" id="ARBA00022525"/>
    </source>
</evidence>
<evidence type="ECO:0000256" key="1">
    <source>
        <dbReference type="ARBA" id="ARBA00004613"/>
    </source>
</evidence>
<dbReference type="Gene3D" id="3.40.50.200">
    <property type="entry name" value="Peptidase S8/S53 domain"/>
    <property type="match status" value="1"/>
</dbReference>
<name>A0AAU8MLI7_9GAMM</name>
<dbReference type="InterPro" id="IPR023827">
    <property type="entry name" value="Peptidase_S8_Asp-AS"/>
</dbReference>
<organism evidence="14">
    <name type="scientific">Lysobacter firmicutimachus</name>
    <dbReference type="NCBI Taxonomy" id="1792846"/>
    <lineage>
        <taxon>Bacteria</taxon>
        <taxon>Pseudomonadati</taxon>
        <taxon>Pseudomonadota</taxon>
        <taxon>Gammaproteobacteria</taxon>
        <taxon>Lysobacterales</taxon>
        <taxon>Lysobacteraceae</taxon>
        <taxon>Lysobacter</taxon>
    </lineage>
</organism>
<keyword evidence="5 12" id="KW-0732">Signal</keyword>
<dbReference type="SUPFAM" id="SSF49785">
    <property type="entry name" value="Galactose-binding domain-like"/>
    <property type="match status" value="1"/>
</dbReference>
<comment type="similarity">
    <text evidence="2 10 11">Belongs to the peptidase S8 family.</text>
</comment>
<dbReference type="InterPro" id="IPR000209">
    <property type="entry name" value="Peptidase_S8/S53_dom"/>
</dbReference>
<dbReference type="InterPro" id="IPR002884">
    <property type="entry name" value="P_dom"/>
</dbReference>
<evidence type="ECO:0000256" key="2">
    <source>
        <dbReference type="ARBA" id="ARBA00011073"/>
    </source>
</evidence>
<gene>
    <name evidence="14" type="ORF">ABU614_12000</name>
</gene>
<dbReference type="AlphaFoldDB" id="A0AAU8MLI7"/>
<evidence type="ECO:0000256" key="9">
    <source>
        <dbReference type="PIRSR" id="PIRSR615500-1"/>
    </source>
</evidence>
<keyword evidence="3" id="KW-0964">Secreted</keyword>
<dbReference type="PROSITE" id="PS00137">
    <property type="entry name" value="SUBTILASE_HIS"/>
    <property type="match status" value="1"/>
</dbReference>
<dbReference type="FunFam" id="3.40.50.200:FF:000022">
    <property type="entry name" value="Extracellular protease"/>
    <property type="match status" value="1"/>
</dbReference>
<dbReference type="Gene3D" id="2.60.120.260">
    <property type="entry name" value="Galactose-binding domain-like"/>
    <property type="match status" value="1"/>
</dbReference>
<dbReference type="SUPFAM" id="SSF52743">
    <property type="entry name" value="Subtilisin-like"/>
    <property type="match status" value="1"/>
</dbReference>
<dbReference type="InterPro" id="IPR036852">
    <property type="entry name" value="Peptidase_S8/S53_dom_sf"/>
</dbReference>
<dbReference type="PROSITE" id="PS00136">
    <property type="entry name" value="SUBTILASE_ASP"/>
    <property type="match status" value="1"/>
</dbReference>
<evidence type="ECO:0000256" key="10">
    <source>
        <dbReference type="PROSITE-ProRule" id="PRU01240"/>
    </source>
</evidence>
<feature type="chain" id="PRO_5043885438" evidence="12">
    <location>
        <begin position="33"/>
        <end position="590"/>
    </location>
</feature>
<keyword evidence="8" id="KW-0865">Zymogen</keyword>
<feature type="domain" description="P/Homo B" evidence="13">
    <location>
        <begin position="474"/>
        <end position="590"/>
    </location>
</feature>
<evidence type="ECO:0000256" key="6">
    <source>
        <dbReference type="ARBA" id="ARBA00022801"/>
    </source>
</evidence>
<reference evidence="14" key="1">
    <citation type="submission" date="2024-06" db="EMBL/GenBank/DDBJ databases">
        <authorList>
            <person name="Li S."/>
        </authorList>
    </citation>
    <scope>NUCLEOTIDE SEQUENCE</scope>
    <source>
        <strain evidence="14">SR10</strain>
    </source>
</reference>
<dbReference type="PROSITE" id="PS51892">
    <property type="entry name" value="SUBTILASE"/>
    <property type="match status" value="1"/>
</dbReference>
<evidence type="ECO:0000256" key="11">
    <source>
        <dbReference type="RuleBase" id="RU003355"/>
    </source>
</evidence>
<dbReference type="PRINTS" id="PR00723">
    <property type="entry name" value="SUBTILISIN"/>
</dbReference>
<dbReference type="PANTHER" id="PTHR43806">
    <property type="entry name" value="PEPTIDASE S8"/>
    <property type="match status" value="1"/>
</dbReference>
<keyword evidence="6 10" id="KW-0378">Hydrolase</keyword>
<dbReference type="InterPro" id="IPR022398">
    <property type="entry name" value="Peptidase_S8_His-AS"/>
</dbReference>
<dbReference type="FunFam" id="2.60.120.260:FF:000149">
    <property type="entry name" value="Leupeptin-inactivating enzyme 1"/>
    <property type="match status" value="1"/>
</dbReference>
<dbReference type="RefSeq" id="WP_363796261.1">
    <property type="nucleotide sequence ID" value="NZ_CP159925.1"/>
</dbReference>
<dbReference type="InterPro" id="IPR015500">
    <property type="entry name" value="Peptidase_S8_subtilisin-rel"/>
</dbReference>
<dbReference type="PANTHER" id="PTHR43806:SF11">
    <property type="entry name" value="CEREVISIN-RELATED"/>
    <property type="match status" value="1"/>
</dbReference>
<feature type="signal peptide" evidence="12">
    <location>
        <begin position="1"/>
        <end position="32"/>
    </location>
</feature>
<dbReference type="EMBL" id="CP159925">
    <property type="protein sequence ID" value="XCO73131.1"/>
    <property type="molecule type" value="Genomic_DNA"/>
</dbReference>
<dbReference type="GO" id="GO:0005576">
    <property type="term" value="C:extracellular region"/>
    <property type="evidence" value="ECO:0007669"/>
    <property type="project" value="UniProtKB-SubCell"/>
</dbReference>
<dbReference type="InterPro" id="IPR023828">
    <property type="entry name" value="Peptidase_S8_Ser-AS"/>
</dbReference>